<comment type="similarity">
    <text evidence="1">Belongs to the bacterial ribosomal protein bL32 family.</text>
</comment>
<dbReference type="SUPFAM" id="SSF57829">
    <property type="entry name" value="Zn-binding ribosomal proteins"/>
    <property type="match status" value="1"/>
</dbReference>
<dbReference type="InterPro" id="IPR002677">
    <property type="entry name" value="Ribosomal_bL32"/>
</dbReference>
<accession>A0A6J6MK95</accession>
<evidence type="ECO:0000256" key="3">
    <source>
        <dbReference type="ARBA" id="ARBA00023274"/>
    </source>
</evidence>
<proteinExistence type="inferred from homology"/>
<dbReference type="GO" id="GO:0003735">
    <property type="term" value="F:structural constituent of ribosome"/>
    <property type="evidence" value="ECO:0007669"/>
    <property type="project" value="InterPro"/>
</dbReference>
<reference evidence="6" key="1">
    <citation type="submission" date="2020-05" db="EMBL/GenBank/DDBJ databases">
        <authorList>
            <person name="Chiriac C."/>
            <person name="Salcher M."/>
            <person name="Ghai R."/>
            <person name="Kavagutti S V."/>
        </authorList>
    </citation>
    <scope>NUCLEOTIDE SEQUENCE</scope>
</reference>
<keyword evidence="3" id="KW-0687">Ribonucleoprotein</keyword>
<dbReference type="GO" id="GO:0006412">
    <property type="term" value="P:translation"/>
    <property type="evidence" value="ECO:0007669"/>
    <property type="project" value="InterPro"/>
</dbReference>
<dbReference type="EMBL" id="CAEZWU010000153">
    <property type="protein sequence ID" value="CAB4674650.1"/>
    <property type="molecule type" value="Genomic_DNA"/>
</dbReference>
<dbReference type="PANTHER" id="PTHR35534">
    <property type="entry name" value="50S RIBOSOMAL PROTEIN L32"/>
    <property type="match status" value="1"/>
</dbReference>
<sequence length="61" mass="6611">MAVPKKKKSKSKGRMRQAANWKLKAPSASSCPRCGIAKRPHVVCGGCGWYKGRIAVVVDAR</sequence>
<evidence type="ECO:0000313" key="4">
    <source>
        <dbReference type="EMBL" id="CAB4530833.1"/>
    </source>
</evidence>
<evidence type="ECO:0000313" key="7">
    <source>
        <dbReference type="EMBL" id="CAB4764610.1"/>
    </source>
</evidence>
<dbReference type="EMBL" id="CAEZUN010000145">
    <property type="protein sequence ID" value="CAB4608087.1"/>
    <property type="molecule type" value="Genomic_DNA"/>
</dbReference>
<evidence type="ECO:0000313" key="5">
    <source>
        <dbReference type="EMBL" id="CAB4608087.1"/>
    </source>
</evidence>
<dbReference type="GO" id="GO:0015934">
    <property type="term" value="C:large ribosomal subunit"/>
    <property type="evidence" value="ECO:0007669"/>
    <property type="project" value="InterPro"/>
</dbReference>
<dbReference type="AlphaFoldDB" id="A0A6J6MK95"/>
<dbReference type="EMBL" id="CAEZSE010000021">
    <property type="protein sequence ID" value="CAB4530833.1"/>
    <property type="molecule type" value="Genomic_DNA"/>
</dbReference>
<dbReference type="NCBIfam" id="TIGR01031">
    <property type="entry name" value="rpmF_bact"/>
    <property type="match status" value="1"/>
</dbReference>
<dbReference type="EMBL" id="CAEZZK010000176">
    <property type="protein sequence ID" value="CAB4764610.1"/>
    <property type="molecule type" value="Genomic_DNA"/>
</dbReference>
<dbReference type="EMBL" id="CAFAAP010000116">
    <property type="protein sequence ID" value="CAB4806145.1"/>
    <property type="molecule type" value="Genomic_DNA"/>
</dbReference>
<dbReference type="Pfam" id="PF01783">
    <property type="entry name" value="Ribosomal_L32p"/>
    <property type="match status" value="1"/>
</dbReference>
<evidence type="ECO:0000256" key="1">
    <source>
        <dbReference type="ARBA" id="ARBA00008560"/>
    </source>
</evidence>
<dbReference type="PANTHER" id="PTHR35534:SF1">
    <property type="entry name" value="LARGE RIBOSOMAL SUBUNIT PROTEIN BL32"/>
    <property type="match status" value="1"/>
</dbReference>
<keyword evidence="2" id="KW-0689">Ribosomal protein</keyword>
<evidence type="ECO:0000256" key="2">
    <source>
        <dbReference type="ARBA" id="ARBA00022980"/>
    </source>
</evidence>
<protein>
    <submittedName>
        <fullName evidence="6">Unannotated protein</fullName>
    </submittedName>
</protein>
<dbReference type="InterPro" id="IPR044957">
    <property type="entry name" value="Ribosomal_bL32_bact"/>
</dbReference>
<dbReference type="HAMAP" id="MF_00340">
    <property type="entry name" value="Ribosomal_bL32"/>
    <property type="match status" value="1"/>
</dbReference>
<organism evidence="6">
    <name type="scientific">freshwater metagenome</name>
    <dbReference type="NCBI Taxonomy" id="449393"/>
    <lineage>
        <taxon>unclassified sequences</taxon>
        <taxon>metagenomes</taxon>
        <taxon>ecological metagenomes</taxon>
    </lineage>
</organism>
<gene>
    <name evidence="4" type="ORF">UFOPK1353_00225</name>
    <name evidence="5" type="ORF">UFOPK1826_01096</name>
    <name evidence="6" type="ORF">UFOPK2292_00998</name>
    <name evidence="7" type="ORF">UFOPK2855_00900</name>
    <name evidence="8" type="ORF">UFOPK3026_00824</name>
</gene>
<evidence type="ECO:0000313" key="8">
    <source>
        <dbReference type="EMBL" id="CAB4806145.1"/>
    </source>
</evidence>
<evidence type="ECO:0000313" key="6">
    <source>
        <dbReference type="EMBL" id="CAB4674650.1"/>
    </source>
</evidence>
<dbReference type="InterPro" id="IPR011332">
    <property type="entry name" value="Ribosomal_zn-bd"/>
</dbReference>
<name>A0A6J6MK95_9ZZZZ</name>